<protein>
    <submittedName>
        <fullName evidence="3">Diguanylate cyclase</fullName>
    </submittedName>
</protein>
<gene>
    <name evidence="3" type="ORF">IAD26_00295</name>
</gene>
<dbReference type="SUPFAM" id="SSF55781">
    <property type="entry name" value="GAF domain-like"/>
    <property type="match status" value="1"/>
</dbReference>
<dbReference type="Proteomes" id="UP000886748">
    <property type="component" value="Unassembled WGS sequence"/>
</dbReference>
<reference evidence="3" key="2">
    <citation type="journal article" date="2021" name="PeerJ">
        <title>Extensive microbial diversity within the chicken gut microbiome revealed by metagenomics and culture.</title>
        <authorList>
            <person name="Gilroy R."/>
            <person name="Ravi A."/>
            <person name="Getino M."/>
            <person name="Pursley I."/>
            <person name="Horton D.L."/>
            <person name="Alikhan N.F."/>
            <person name="Baker D."/>
            <person name="Gharbi K."/>
            <person name="Hall N."/>
            <person name="Watson M."/>
            <person name="Adriaenssens E.M."/>
            <person name="Foster-Nyarko E."/>
            <person name="Jarju S."/>
            <person name="Secka A."/>
            <person name="Antonio M."/>
            <person name="Oren A."/>
            <person name="Chaudhuri R.R."/>
            <person name="La Ragione R."/>
            <person name="Hildebrand F."/>
            <person name="Pallen M.J."/>
        </authorList>
    </citation>
    <scope>NUCLEOTIDE SEQUENCE</scope>
    <source>
        <strain evidence="3">CHK154-7741</strain>
    </source>
</reference>
<proteinExistence type="predicted"/>
<dbReference type="SUPFAM" id="SSF55073">
    <property type="entry name" value="Nucleotide cyclase"/>
    <property type="match status" value="1"/>
</dbReference>
<dbReference type="GO" id="GO:1902201">
    <property type="term" value="P:negative regulation of bacterial-type flagellum-dependent cell motility"/>
    <property type="evidence" value="ECO:0007669"/>
    <property type="project" value="TreeGrafter"/>
</dbReference>
<dbReference type="CDD" id="cd01949">
    <property type="entry name" value="GGDEF"/>
    <property type="match status" value="1"/>
</dbReference>
<feature type="domain" description="HD-GYP" evidence="2">
    <location>
        <begin position="446"/>
        <end position="639"/>
    </location>
</feature>
<dbReference type="InterPro" id="IPR043128">
    <property type="entry name" value="Rev_trsase/Diguanyl_cyclase"/>
</dbReference>
<dbReference type="SMART" id="SM00267">
    <property type="entry name" value="GGDEF"/>
    <property type="match status" value="1"/>
</dbReference>
<dbReference type="InterPro" id="IPR029787">
    <property type="entry name" value="Nucleotide_cyclase"/>
</dbReference>
<name>A0A9D1MYK6_9CLOT</name>
<dbReference type="InterPro" id="IPR003018">
    <property type="entry name" value="GAF"/>
</dbReference>
<reference evidence="3" key="1">
    <citation type="submission" date="2020-10" db="EMBL/GenBank/DDBJ databases">
        <authorList>
            <person name="Gilroy R."/>
        </authorList>
    </citation>
    <scope>NUCLEOTIDE SEQUENCE</scope>
    <source>
        <strain evidence="3">CHK154-7741</strain>
    </source>
</reference>
<organism evidence="3 4">
    <name type="scientific">Candidatus Limenecus avicola</name>
    <dbReference type="NCBI Taxonomy" id="2840847"/>
    <lineage>
        <taxon>Bacteria</taxon>
        <taxon>Bacillati</taxon>
        <taxon>Bacillota</taxon>
        <taxon>Clostridia</taxon>
        <taxon>Eubacteriales</taxon>
        <taxon>Clostridiaceae</taxon>
        <taxon>Clostridiaceae incertae sedis</taxon>
        <taxon>Candidatus Limenecus</taxon>
    </lineage>
</organism>
<dbReference type="GO" id="GO:0043709">
    <property type="term" value="P:cell adhesion involved in single-species biofilm formation"/>
    <property type="evidence" value="ECO:0007669"/>
    <property type="project" value="TreeGrafter"/>
</dbReference>
<dbReference type="Pfam" id="PF13487">
    <property type="entry name" value="HD_5"/>
    <property type="match status" value="1"/>
</dbReference>
<dbReference type="Gene3D" id="3.30.450.40">
    <property type="match status" value="1"/>
</dbReference>
<evidence type="ECO:0000259" key="2">
    <source>
        <dbReference type="PROSITE" id="PS51832"/>
    </source>
</evidence>
<evidence type="ECO:0000313" key="4">
    <source>
        <dbReference type="Proteomes" id="UP000886748"/>
    </source>
</evidence>
<dbReference type="InterPro" id="IPR003607">
    <property type="entry name" value="HD/PDEase_dom"/>
</dbReference>
<evidence type="ECO:0000313" key="3">
    <source>
        <dbReference type="EMBL" id="HIU91549.1"/>
    </source>
</evidence>
<dbReference type="Gene3D" id="1.10.3210.10">
    <property type="entry name" value="Hypothetical protein af1432"/>
    <property type="match status" value="1"/>
</dbReference>
<dbReference type="FunFam" id="3.30.70.270:FF:000001">
    <property type="entry name" value="Diguanylate cyclase domain protein"/>
    <property type="match status" value="1"/>
</dbReference>
<dbReference type="PANTHER" id="PTHR45138:SF9">
    <property type="entry name" value="DIGUANYLATE CYCLASE DGCM-RELATED"/>
    <property type="match status" value="1"/>
</dbReference>
<dbReference type="CDD" id="cd00077">
    <property type="entry name" value="HDc"/>
    <property type="match status" value="1"/>
</dbReference>
<feature type="domain" description="GGDEF" evidence="1">
    <location>
        <begin position="273"/>
        <end position="403"/>
    </location>
</feature>
<dbReference type="PROSITE" id="PS50887">
    <property type="entry name" value="GGDEF"/>
    <property type="match status" value="1"/>
</dbReference>
<dbReference type="InterPro" id="IPR037522">
    <property type="entry name" value="HD_GYP_dom"/>
</dbReference>
<dbReference type="SUPFAM" id="SSF109604">
    <property type="entry name" value="HD-domain/PDEase-like"/>
    <property type="match status" value="1"/>
</dbReference>
<dbReference type="AlphaFoldDB" id="A0A9D1MYK6"/>
<dbReference type="InterPro" id="IPR000160">
    <property type="entry name" value="GGDEF_dom"/>
</dbReference>
<evidence type="ECO:0000259" key="1">
    <source>
        <dbReference type="PROSITE" id="PS50887"/>
    </source>
</evidence>
<dbReference type="EMBL" id="DVOD01000003">
    <property type="protein sequence ID" value="HIU91549.1"/>
    <property type="molecule type" value="Genomic_DNA"/>
</dbReference>
<accession>A0A9D1MYK6</accession>
<dbReference type="Pfam" id="PF00990">
    <property type="entry name" value="GGDEF"/>
    <property type="match status" value="1"/>
</dbReference>
<dbReference type="PANTHER" id="PTHR45138">
    <property type="entry name" value="REGULATORY COMPONENTS OF SENSORY TRANSDUCTION SYSTEM"/>
    <property type="match status" value="1"/>
</dbReference>
<dbReference type="InterPro" id="IPR050469">
    <property type="entry name" value="Diguanylate_Cyclase"/>
</dbReference>
<dbReference type="Gene3D" id="3.30.70.270">
    <property type="match status" value="1"/>
</dbReference>
<dbReference type="SMART" id="SM00065">
    <property type="entry name" value="GAF"/>
    <property type="match status" value="1"/>
</dbReference>
<dbReference type="GO" id="GO:0005886">
    <property type="term" value="C:plasma membrane"/>
    <property type="evidence" value="ECO:0007669"/>
    <property type="project" value="TreeGrafter"/>
</dbReference>
<dbReference type="NCBIfam" id="TIGR00254">
    <property type="entry name" value="GGDEF"/>
    <property type="match status" value="1"/>
</dbReference>
<dbReference type="GO" id="GO:0052621">
    <property type="term" value="F:diguanylate cyclase activity"/>
    <property type="evidence" value="ECO:0007669"/>
    <property type="project" value="TreeGrafter"/>
</dbReference>
<dbReference type="InterPro" id="IPR029016">
    <property type="entry name" value="GAF-like_dom_sf"/>
</dbReference>
<dbReference type="PROSITE" id="PS51832">
    <property type="entry name" value="HD_GYP"/>
    <property type="match status" value="1"/>
</dbReference>
<comment type="caution">
    <text evidence="3">The sequence shown here is derived from an EMBL/GenBank/DDBJ whole genome shotgun (WGS) entry which is preliminary data.</text>
</comment>
<sequence length="639" mass="73061">MDLFKKFKDYTRKVNEIEYSISNNKKEFIEIYERNLALEKEIVQRTQELDQANKAFLTLKHVWELMNSSEPLSSVLQKLVNSLHGEMGYINSTILQVCNDDKGKYYKVKAFSESPIFKKLIGFLNEKNIDIHEYHLKYDPKMLITRAIEEKSILYTKDYLEVINNLLYDFKPEHKEMINKLGVSKSVICIPLSPSNSPFGVMMVFSPREDVTDKELNFLTLFANQVEMAITIANLFENLKKEAVTDSLTELYNRRYFNQALQKEAERAQRLHQPFSLISLDLDYLKKINDTYGHFFGDLAIRTIADILKKNARSIDVPARLGGEEFSVLLPGVDSSGAMIAAERIRAAIEAQELDTIGHITASVGVGTFPEHSIKLDELLDMTDQAMYKSKINGRNRVTMAKSADDEAEWHEVAFGAFMDILTKQKVPIPNKIAKEITSKLKSISTIETKDTLFSVADTIAQTYNNHYKRGLTKAKVSMAIELARKMELTKEDIDKLKIAMMLYDIGKLMIPEEILNKKEPLTDEEKQQIKEHPLIAARKILKPITAVADIVPIIEAHHENWDGTGYPQKLSGDEIPVSSQIILLIDAYFALTQSRPYRVARSKDEAIEIIRLEAGKKWNEKLVEEFVGLMNEHKQPQD</sequence>
<dbReference type="Pfam" id="PF01590">
    <property type="entry name" value="GAF"/>
    <property type="match status" value="1"/>
</dbReference>